<dbReference type="EMBL" id="JAUHHV010000007">
    <property type="protein sequence ID" value="KAK1417663.1"/>
    <property type="molecule type" value="Genomic_DNA"/>
</dbReference>
<name>A0AAD8NR33_TARER</name>
<feature type="transmembrane region" description="Helical" evidence="1">
    <location>
        <begin position="525"/>
        <end position="553"/>
    </location>
</feature>
<gene>
    <name evidence="2" type="ORF">QVD17_26795</name>
</gene>
<dbReference type="PANTHER" id="PTHR31860">
    <property type="entry name" value="HEAT-INDUCIBLE TRANSCRIPTION REPRESSOR (DUF639)-RELATED"/>
    <property type="match status" value="1"/>
</dbReference>
<organism evidence="2 3">
    <name type="scientific">Tagetes erecta</name>
    <name type="common">African marigold</name>
    <dbReference type="NCBI Taxonomy" id="13708"/>
    <lineage>
        <taxon>Eukaryota</taxon>
        <taxon>Viridiplantae</taxon>
        <taxon>Streptophyta</taxon>
        <taxon>Embryophyta</taxon>
        <taxon>Tracheophyta</taxon>
        <taxon>Spermatophyta</taxon>
        <taxon>Magnoliopsida</taxon>
        <taxon>eudicotyledons</taxon>
        <taxon>Gunneridae</taxon>
        <taxon>Pentapetalae</taxon>
        <taxon>asterids</taxon>
        <taxon>campanulids</taxon>
        <taxon>Asterales</taxon>
        <taxon>Asteraceae</taxon>
        <taxon>Asteroideae</taxon>
        <taxon>Heliantheae alliance</taxon>
        <taxon>Tageteae</taxon>
        <taxon>Tagetes</taxon>
    </lineage>
</organism>
<comment type="caution">
    <text evidence="2">The sequence shown here is derived from an EMBL/GenBank/DDBJ whole genome shotgun (WGS) entry which is preliminary data.</text>
</comment>
<accession>A0AAD8NR33</accession>
<dbReference type="PANTHER" id="PTHR31860:SF15">
    <property type="match status" value="1"/>
</dbReference>
<sequence length="693" mass="78350">MASVNKSKNIIDFVRDESIKWLNMAQDPSHQEFEEMKRSPSAQEKNWIYELSSVANAVVRRCSKVINVSADELRQNFEMEASDVVKTRTRYARNFLEYSCFRAIAHTMQVSGYMEDKRFRRLIFDMMLAWEVPDVASQPSVDIDEDATVGKEAFSRIAPAVPIIADVIISSYIFEFLTASTGGRLPFSTFETYLIGLERAIKKLKSHSDSSLLLSQRSGRGERILEVDGTVTTQPVLQHLGISTWPGRLTLTDHALYFEALRVVSYDKPTLYELADDLKQVVKAELTGPWGSRLFDKAFLYKSNSLSEPVIMELPELKGHARRDYWLAIVREILYAHRFIRKFQITGVERDEALLKAIFGVLRIQALSNMSSTIPLCYEAALMYNACDQLPGGDRILETIATMLTSKENERNSSTKSGEGMHSVSATTMASSLGFVFGTNSNTPKQSLLCVGEITVGEMTPLEKAVDESRSTYKMVADAQATVDGVKVEGLDTNLAVLKELLIPLTILGNYLLELFYWEEPAKSLVFCLIFTFIIYCGWLPYVFASLLVYFAIHMMLAQCFSRGKPINELKVTVPPPMNKMEQLLAVQNAISQAEELVQEGNVTLLKMHGLLLSIFPQASNRCAAALVALALFMAIIPFRYVLLLTFVEEFTKYSPMRRAQTERVMRRLRDWWFSIPAVQLVLEKAQEDKKKQ</sequence>
<dbReference type="Pfam" id="PF04842">
    <property type="entry name" value="DUF639"/>
    <property type="match status" value="1"/>
</dbReference>
<dbReference type="AlphaFoldDB" id="A0AAD8NR33"/>
<keyword evidence="3" id="KW-1185">Reference proteome</keyword>
<reference evidence="2" key="1">
    <citation type="journal article" date="2023" name="bioRxiv">
        <title>Improved chromosome-level genome assembly for marigold (Tagetes erecta).</title>
        <authorList>
            <person name="Jiang F."/>
            <person name="Yuan L."/>
            <person name="Wang S."/>
            <person name="Wang H."/>
            <person name="Xu D."/>
            <person name="Wang A."/>
            <person name="Fan W."/>
        </authorList>
    </citation>
    <scope>NUCLEOTIDE SEQUENCE</scope>
    <source>
        <strain evidence="2">WSJ</strain>
        <tissue evidence="2">Leaf</tissue>
    </source>
</reference>
<protein>
    <submittedName>
        <fullName evidence="2">Uncharacterized protein</fullName>
    </submittedName>
</protein>
<proteinExistence type="predicted"/>
<feature type="transmembrane region" description="Helical" evidence="1">
    <location>
        <begin position="624"/>
        <end position="648"/>
    </location>
</feature>
<dbReference type="InterPro" id="IPR006927">
    <property type="entry name" value="DUF639"/>
</dbReference>
<keyword evidence="1" id="KW-0812">Transmembrane</keyword>
<dbReference type="Proteomes" id="UP001229421">
    <property type="component" value="Unassembled WGS sequence"/>
</dbReference>
<evidence type="ECO:0000313" key="3">
    <source>
        <dbReference type="Proteomes" id="UP001229421"/>
    </source>
</evidence>
<keyword evidence="1" id="KW-1133">Transmembrane helix</keyword>
<evidence type="ECO:0000256" key="1">
    <source>
        <dbReference type="SAM" id="Phobius"/>
    </source>
</evidence>
<evidence type="ECO:0000313" key="2">
    <source>
        <dbReference type="EMBL" id="KAK1417663.1"/>
    </source>
</evidence>
<keyword evidence="1" id="KW-0472">Membrane</keyword>